<evidence type="ECO:0000256" key="1">
    <source>
        <dbReference type="SAM" id="SignalP"/>
    </source>
</evidence>
<gene>
    <name evidence="2" type="ORF">NWE54_26575</name>
</gene>
<evidence type="ECO:0000313" key="2">
    <source>
        <dbReference type="EMBL" id="UZF90119.1"/>
    </source>
</evidence>
<geneLocation type="plasmid" evidence="2">
    <name>pNBC436</name>
</geneLocation>
<organism evidence="2">
    <name type="scientific">Bosea sp. NBC_00436</name>
    <dbReference type="NCBI Taxonomy" id="2969620"/>
    <lineage>
        <taxon>Bacteria</taxon>
        <taxon>Pseudomonadati</taxon>
        <taxon>Pseudomonadota</taxon>
        <taxon>Alphaproteobacteria</taxon>
        <taxon>Hyphomicrobiales</taxon>
        <taxon>Boseaceae</taxon>
        <taxon>Bosea</taxon>
    </lineage>
</organism>
<name>A0A9E8CSD8_9HYPH</name>
<feature type="signal peptide" evidence="1">
    <location>
        <begin position="1"/>
        <end position="22"/>
    </location>
</feature>
<dbReference type="EMBL" id="CP102775">
    <property type="protein sequence ID" value="UZF90119.1"/>
    <property type="molecule type" value="Genomic_DNA"/>
</dbReference>
<feature type="chain" id="PRO_5039331356" evidence="1">
    <location>
        <begin position="23"/>
        <end position="99"/>
    </location>
</feature>
<keyword evidence="2" id="KW-0614">Plasmid</keyword>
<sequence>MRRILVVAALGFAAASISPVQAEETVASTVAMQLDLQSLEYTRHTREHRLAEMEWNMERQDRWRRRHRDDGYSYGRRYGGPPPWAPAHGYRRQYRDWDD</sequence>
<keyword evidence="1" id="KW-0732">Signal</keyword>
<reference evidence="2" key="1">
    <citation type="submission" date="2022-08" db="EMBL/GenBank/DDBJ databases">
        <title>Complete Genome Sequences of 2 Bosea sp. soil isolates.</title>
        <authorList>
            <person name="Alvarez Arevalo M."/>
            <person name="Sterndorff E.B."/>
            <person name="Faurdal D."/>
            <person name="Joergensen T.S."/>
            <person name="Weber T."/>
        </authorList>
    </citation>
    <scope>NUCLEOTIDE SEQUENCE</scope>
    <source>
        <strain evidence="2">NBC_00436</strain>
        <plasmid evidence="2">pNBC436</plasmid>
    </source>
</reference>
<protein>
    <submittedName>
        <fullName evidence="2">Uncharacterized protein</fullName>
    </submittedName>
</protein>
<accession>A0A9E8CSD8</accession>
<dbReference type="AlphaFoldDB" id="A0A9E8CSD8"/>
<proteinExistence type="predicted"/>